<dbReference type="HOGENOM" id="CLU_1535923_0_0_1"/>
<organism evidence="2 3">
    <name type="scientific">Ciona savignyi</name>
    <name type="common">Pacific transparent sea squirt</name>
    <dbReference type="NCBI Taxonomy" id="51511"/>
    <lineage>
        <taxon>Eukaryota</taxon>
        <taxon>Metazoa</taxon>
        <taxon>Chordata</taxon>
        <taxon>Tunicata</taxon>
        <taxon>Ascidiacea</taxon>
        <taxon>Phlebobranchia</taxon>
        <taxon>Cionidae</taxon>
        <taxon>Ciona</taxon>
    </lineage>
</organism>
<protein>
    <submittedName>
        <fullName evidence="2">Uncharacterized protein</fullName>
    </submittedName>
</protein>
<feature type="region of interest" description="Disordered" evidence="1">
    <location>
        <begin position="1"/>
        <end position="63"/>
    </location>
</feature>
<feature type="region of interest" description="Disordered" evidence="1">
    <location>
        <begin position="147"/>
        <end position="175"/>
    </location>
</feature>
<accession>H2ZAS0</accession>
<evidence type="ECO:0000313" key="2">
    <source>
        <dbReference type="Ensembl" id="ENSCSAVP00000014685.1"/>
    </source>
</evidence>
<reference evidence="3" key="1">
    <citation type="submission" date="2003-08" db="EMBL/GenBank/DDBJ databases">
        <authorList>
            <person name="Birren B."/>
            <person name="Nusbaum C."/>
            <person name="Abebe A."/>
            <person name="Abouelleil A."/>
            <person name="Adekoya E."/>
            <person name="Ait-zahra M."/>
            <person name="Allen N."/>
            <person name="Allen T."/>
            <person name="An P."/>
            <person name="Anderson M."/>
            <person name="Anderson S."/>
            <person name="Arachchi H."/>
            <person name="Armbruster J."/>
            <person name="Bachantsang P."/>
            <person name="Baldwin J."/>
            <person name="Barry A."/>
            <person name="Bayul T."/>
            <person name="Blitshsteyn B."/>
            <person name="Bloom T."/>
            <person name="Blye J."/>
            <person name="Boguslavskiy L."/>
            <person name="Borowsky M."/>
            <person name="Boukhgalter B."/>
            <person name="Brunache A."/>
            <person name="Butler J."/>
            <person name="Calixte N."/>
            <person name="Calvo S."/>
            <person name="Camarata J."/>
            <person name="Campo K."/>
            <person name="Chang J."/>
            <person name="Cheshatsang Y."/>
            <person name="Citroen M."/>
            <person name="Collymore A."/>
            <person name="Considine T."/>
            <person name="Cook A."/>
            <person name="Cooke P."/>
            <person name="Corum B."/>
            <person name="Cuomo C."/>
            <person name="David R."/>
            <person name="Dawoe T."/>
            <person name="Degray S."/>
            <person name="Dodge S."/>
            <person name="Dooley K."/>
            <person name="Dorje P."/>
            <person name="Dorjee K."/>
            <person name="Dorris L."/>
            <person name="Duffey N."/>
            <person name="Dupes A."/>
            <person name="Elkins T."/>
            <person name="Engels R."/>
            <person name="Erickson J."/>
            <person name="Farina A."/>
            <person name="Faro S."/>
            <person name="Ferreira P."/>
            <person name="Fischer H."/>
            <person name="Fitzgerald M."/>
            <person name="Foley K."/>
            <person name="Gage D."/>
            <person name="Galagan J."/>
            <person name="Gearin G."/>
            <person name="Gnerre S."/>
            <person name="Gnirke A."/>
            <person name="Goyette A."/>
            <person name="Graham J."/>
            <person name="Grandbois E."/>
            <person name="Gyaltsen K."/>
            <person name="Hafez N."/>
            <person name="Hagopian D."/>
            <person name="Hagos B."/>
            <person name="Hall J."/>
            <person name="Hatcher B."/>
            <person name="Heller A."/>
            <person name="Higgins H."/>
            <person name="Honan T."/>
            <person name="Horn A."/>
            <person name="Houde N."/>
            <person name="Hughes L."/>
            <person name="Hulme W."/>
            <person name="Husby E."/>
            <person name="Iliev I."/>
            <person name="Jaffe D."/>
            <person name="Jones C."/>
            <person name="Kamal M."/>
            <person name="Kamat A."/>
            <person name="Kamvysselis M."/>
            <person name="Karlsson E."/>
            <person name="Kells C."/>
            <person name="Kieu A."/>
            <person name="Kisner P."/>
            <person name="Kodira C."/>
            <person name="Kulbokas E."/>
            <person name="Labutti K."/>
            <person name="Lama D."/>
            <person name="Landers T."/>
            <person name="Leger J."/>
            <person name="Levine S."/>
            <person name="Lewis D."/>
            <person name="Lewis T."/>
            <person name="Lindblad-toh K."/>
            <person name="Liu X."/>
            <person name="Lokyitsang T."/>
            <person name="Lokyitsang Y."/>
            <person name="Lucien O."/>
            <person name="Lui A."/>
            <person name="Ma L.J."/>
            <person name="Mabbitt R."/>
            <person name="Macdonald J."/>
            <person name="Maclean C."/>
            <person name="Major J."/>
            <person name="Manning J."/>
            <person name="Marabella R."/>
            <person name="Maru K."/>
            <person name="Matthews C."/>
            <person name="Mauceli E."/>
            <person name="Mccarthy M."/>
            <person name="Mcdonough S."/>
            <person name="Mcghee T."/>
            <person name="Meldrim J."/>
            <person name="Meneus L."/>
            <person name="Mesirov J."/>
            <person name="Mihalev A."/>
            <person name="Mihova T."/>
            <person name="Mikkelsen T."/>
            <person name="Mlenga V."/>
            <person name="Moru K."/>
            <person name="Mozes J."/>
            <person name="Mulrain L."/>
            <person name="Munson G."/>
            <person name="Naylor J."/>
            <person name="Newes C."/>
            <person name="Nguyen C."/>
            <person name="Nguyen N."/>
            <person name="Nguyen T."/>
            <person name="Nicol R."/>
            <person name="Nielsen C."/>
            <person name="Nizzari M."/>
            <person name="Norbu C."/>
            <person name="Norbu N."/>
            <person name="O'donnell P."/>
            <person name="Okoawo O."/>
            <person name="O'leary S."/>
            <person name="Omotosho B."/>
            <person name="O'neill K."/>
            <person name="Osman S."/>
            <person name="Parker S."/>
            <person name="Perrin D."/>
            <person name="Phunkhang P."/>
            <person name="Piqani B."/>
            <person name="Purcell S."/>
            <person name="Rachupka T."/>
            <person name="Ramasamy U."/>
            <person name="Rameau R."/>
            <person name="Ray V."/>
            <person name="Raymond C."/>
            <person name="Retta R."/>
            <person name="Richardson S."/>
            <person name="Rise C."/>
            <person name="Rodriguez J."/>
            <person name="Rogers J."/>
            <person name="Rogov P."/>
            <person name="Rutman M."/>
            <person name="Schupbach R."/>
            <person name="Seaman C."/>
            <person name="Settipalli S."/>
            <person name="Sharpe T."/>
            <person name="Sheridan J."/>
            <person name="Sherpa N."/>
            <person name="Shi J."/>
            <person name="Smirnov S."/>
            <person name="Smith C."/>
            <person name="Sougnez C."/>
            <person name="Spencer B."/>
            <person name="Stalker J."/>
            <person name="Stange-thomann N."/>
            <person name="Stavropoulos S."/>
            <person name="Stetson K."/>
            <person name="Stone C."/>
            <person name="Stone S."/>
            <person name="Stubbs M."/>
            <person name="Talamas J."/>
            <person name="Tchuinga P."/>
            <person name="Tenzing P."/>
            <person name="Tesfaye S."/>
            <person name="Theodore J."/>
            <person name="Thoulutsang Y."/>
            <person name="Topham K."/>
            <person name="Towey S."/>
            <person name="Tsamla T."/>
            <person name="Tsomo N."/>
            <person name="Vallee D."/>
            <person name="Vassiliev H."/>
            <person name="Venkataraman V."/>
            <person name="Vinson J."/>
            <person name="Vo A."/>
            <person name="Wade C."/>
            <person name="Wang S."/>
            <person name="Wangchuk T."/>
            <person name="Wangdi T."/>
            <person name="Whittaker C."/>
            <person name="Wilkinson J."/>
            <person name="Wu Y."/>
            <person name="Wyman D."/>
            <person name="Yadav S."/>
            <person name="Yang S."/>
            <person name="Yang X."/>
            <person name="Yeager S."/>
            <person name="Yee E."/>
            <person name="Young G."/>
            <person name="Zainoun J."/>
            <person name="Zembeck L."/>
            <person name="Zimmer A."/>
            <person name="Zody M."/>
            <person name="Lander E."/>
        </authorList>
    </citation>
    <scope>NUCLEOTIDE SEQUENCE [LARGE SCALE GENOMIC DNA]</scope>
</reference>
<name>H2ZAS0_CIOSA</name>
<dbReference type="STRING" id="51511.ENSCSAVP00000014685"/>
<reference evidence="2" key="3">
    <citation type="submission" date="2025-09" db="UniProtKB">
        <authorList>
            <consortium name="Ensembl"/>
        </authorList>
    </citation>
    <scope>IDENTIFICATION</scope>
</reference>
<feature type="compositionally biased region" description="Basic and acidic residues" evidence="1">
    <location>
        <begin position="162"/>
        <end position="175"/>
    </location>
</feature>
<feature type="compositionally biased region" description="Polar residues" evidence="1">
    <location>
        <begin position="101"/>
        <end position="115"/>
    </location>
</feature>
<keyword evidence="3" id="KW-1185">Reference proteome</keyword>
<dbReference type="Ensembl" id="ENSCSAVT00000014853.1">
    <property type="protein sequence ID" value="ENSCSAVP00000014685.1"/>
    <property type="gene ID" value="ENSCSAVG00000008579.1"/>
</dbReference>
<sequence length="175" mass="19393">MLEKNGRRHVSVDQLFESSSRLSTRVDEADGPIASQRDKVDESASDVTPTNPTLGDTSKSRTTLDDVLETIKQLEEEPVKLEKPKSSLEEKLAWIDELQSEAQSTVSKASTTHTDVPNHSHPPDPSNLLTEAKLHSIMTFLDEVDKSETAESAVNHTEEDESAKQLRKAEEEATQ</sequence>
<feature type="region of interest" description="Disordered" evidence="1">
    <location>
        <begin position="101"/>
        <end position="127"/>
    </location>
</feature>
<dbReference type="InParanoid" id="H2ZAS0"/>
<evidence type="ECO:0000313" key="3">
    <source>
        <dbReference type="Proteomes" id="UP000007875"/>
    </source>
</evidence>
<proteinExistence type="predicted"/>
<reference evidence="2" key="2">
    <citation type="submission" date="2025-08" db="UniProtKB">
        <authorList>
            <consortium name="Ensembl"/>
        </authorList>
    </citation>
    <scope>IDENTIFICATION</scope>
</reference>
<evidence type="ECO:0000256" key="1">
    <source>
        <dbReference type="SAM" id="MobiDB-lite"/>
    </source>
</evidence>
<feature type="compositionally biased region" description="Polar residues" evidence="1">
    <location>
        <begin position="45"/>
        <end position="57"/>
    </location>
</feature>
<dbReference type="Proteomes" id="UP000007875">
    <property type="component" value="Unassembled WGS sequence"/>
</dbReference>
<dbReference type="AlphaFoldDB" id="H2ZAS0"/>